<dbReference type="AlphaFoldDB" id="A0A934SF31"/>
<accession>A0A934SF31</accession>
<evidence type="ECO:0000256" key="1">
    <source>
        <dbReference type="SAM" id="SignalP"/>
    </source>
</evidence>
<evidence type="ECO:0000313" key="2">
    <source>
        <dbReference type="EMBL" id="MBK4216204.1"/>
    </source>
</evidence>
<organism evidence="2 3">
    <name type="scientific">Paracoccus caeni</name>
    <dbReference type="NCBI Taxonomy" id="657651"/>
    <lineage>
        <taxon>Bacteria</taxon>
        <taxon>Pseudomonadati</taxon>
        <taxon>Pseudomonadota</taxon>
        <taxon>Alphaproteobacteria</taxon>
        <taxon>Rhodobacterales</taxon>
        <taxon>Paracoccaceae</taxon>
        <taxon>Paracoccus</taxon>
    </lineage>
</organism>
<dbReference type="EMBL" id="JAEPRQ010000003">
    <property type="protein sequence ID" value="MBK4216204.1"/>
    <property type="molecule type" value="Genomic_DNA"/>
</dbReference>
<keyword evidence="3" id="KW-1185">Reference proteome</keyword>
<dbReference type="NCBIfam" id="NF035933">
    <property type="entry name" value="ESAT6_1"/>
    <property type="match status" value="1"/>
</dbReference>
<name>A0A934SF31_9RHOB</name>
<keyword evidence="1" id="KW-0732">Signal</keyword>
<feature type="chain" id="PRO_5037964224" evidence="1">
    <location>
        <begin position="22"/>
        <end position="139"/>
    </location>
</feature>
<evidence type="ECO:0000313" key="3">
    <source>
        <dbReference type="Proteomes" id="UP000640485"/>
    </source>
</evidence>
<comment type="caution">
    <text evidence="2">The sequence shown here is derived from an EMBL/GenBank/DDBJ whole genome shotgun (WGS) entry which is preliminary data.</text>
</comment>
<feature type="signal peptide" evidence="1">
    <location>
        <begin position="1"/>
        <end position="21"/>
    </location>
</feature>
<sequence length="139" mass="13878">MFRHIALAATLSLVAAPVAFAQDTAPAPDAAPSPEAAGIDPAQAYLAARNQLGILKHCQEQGFSGAEAVAAQEKMIGMLPAGDAAAGDEAEQKGAAGTVSIGGTEVNLEEAATGQGTTVEAQCQQIEAAVNQVAAQLPQ</sequence>
<dbReference type="RefSeq" id="WP_200685899.1">
    <property type="nucleotide sequence ID" value="NZ_JAEPRQ010000003.1"/>
</dbReference>
<reference evidence="2" key="1">
    <citation type="submission" date="2021-01" db="EMBL/GenBank/DDBJ databases">
        <title>Paracoccus amoyensis sp. nov., isolated from the surface seawater along the coast of Xiamen Island, China.</title>
        <authorList>
            <person name="Lyu L."/>
        </authorList>
    </citation>
    <scope>NUCLEOTIDE SEQUENCE</scope>
    <source>
        <strain evidence="2">MJ17</strain>
    </source>
</reference>
<dbReference type="Proteomes" id="UP000640485">
    <property type="component" value="Unassembled WGS sequence"/>
</dbReference>
<gene>
    <name evidence="2" type="ORF">JJJ17_09735</name>
</gene>
<protein>
    <submittedName>
        <fullName evidence="2">Pore-forming ESAT-6 family protein</fullName>
    </submittedName>
</protein>
<proteinExistence type="predicted"/>